<dbReference type="InterPro" id="IPR025855">
    <property type="entry name" value="Replic_Relax"/>
</dbReference>
<evidence type="ECO:0000313" key="2">
    <source>
        <dbReference type="EMBL" id="MBF6298968.1"/>
    </source>
</evidence>
<organism evidence="2 3">
    <name type="scientific">Nocardia amamiensis</name>
    <dbReference type="NCBI Taxonomy" id="404578"/>
    <lineage>
        <taxon>Bacteria</taxon>
        <taxon>Bacillati</taxon>
        <taxon>Actinomycetota</taxon>
        <taxon>Actinomycetes</taxon>
        <taxon>Mycobacteriales</taxon>
        <taxon>Nocardiaceae</taxon>
        <taxon>Nocardia</taxon>
    </lineage>
</organism>
<comment type="caution">
    <text evidence="2">The sequence shown here is derived from an EMBL/GenBank/DDBJ whole genome shotgun (WGS) entry which is preliminary data.</text>
</comment>
<dbReference type="EMBL" id="JADLQX010000010">
    <property type="protein sequence ID" value="MBF6298968.1"/>
    <property type="molecule type" value="Genomic_DNA"/>
</dbReference>
<gene>
    <name evidence="2" type="ORF">IU459_15655</name>
</gene>
<sequence length="329" mass="36852">MSTHQGPDGSQIDDRFAGRFAPAGTAESSQVGAVSVPVTAPTDSASGTISPPLRRVSHRDLLSIAESLSDRDRSILKSVAAHRFLTVDQIRRFHFAHLSSSSSSRLAQKALQRLRRDRLLAALDRRVGGVGFGSGKLVHYVDVVGYRLLQQEQGLTARRHTREPTETFLRHTLAAAETHLRLIEADRRGELELVRADLEPAGWRSYLCLGGVRRWVKPDLYIETSTERGSDEVDSAFVEVDLGTESIPRLIRKCHDYQDYERSGIEQSDDAQEFPRVIWTMAHRNMATAERRRRSLLEAIDHDRKLITSLFQVIAPDQLIRLLTTGAAV</sequence>
<dbReference type="Pfam" id="PF13814">
    <property type="entry name" value="Replic_Relax"/>
    <property type="match status" value="1"/>
</dbReference>
<feature type="region of interest" description="Disordered" evidence="1">
    <location>
        <begin position="1"/>
        <end position="33"/>
    </location>
</feature>
<reference evidence="2 3" key="1">
    <citation type="submission" date="2020-10" db="EMBL/GenBank/DDBJ databases">
        <title>Identification of Nocardia species via Next-generation sequencing and recognition of intraspecies genetic diversity.</title>
        <authorList>
            <person name="Li P."/>
            <person name="Li P."/>
            <person name="Lu B."/>
        </authorList>
    </citation>
    <scope>NUCLEOTIDE SEQUENCE [LARGE SCALE GENOMIC DNA]</scope>
    <source>
        <strain evidence="2 3">BJ06-0157</strain>
    </source>
</reference>
<keyword evidence="3" id="KW-1185">Reference proteome</keyword>
<name>A0ABS0CSX5_9NOCA</name>
<evidence type="ECO:0000313" key="3">
    <source>
        <dbReference type="Proteomes" id="UP000702209"/>
    </source>
</evidence>
<dbReference type="RefSeq" id="WP_195130249.1">
    <property type="nucleotide sequence ID" value="NZ_JADLQX010000010.1"/>
</dbReference>
<accession>A0ABS0CSX5</accession>
<proteinExistence type="predicted"/>
<protein>
    <submittedName>
        <fullName evidence="2">Replication-relaxation family protein</fullName>
    </submittedName>
</protein>
<dbReference type="Proteomes" id="UP000702209">
    <property type="component" value="Unassembled WGS sequence"/>
</dbReference>
<evidence type="ECO:0000256" key="1">
    <source>
        <dbReference type="SAM" id="MobiDB-lite"/>
    </source>
</evidence>